<keyword evidence="2" id="KW-1185">Reference proteome</keyword>
<accession>A0A4Y2H4Q7</accession>
<reference evidence="1 2" key="1">
    <citation type="journal article" date="2019" name="Sci. Rep.">
        <title>Orb-weaving spider Araneus ventricosus genome elucidates the spidroin gene catalogue.</title>
        <authorList>
            <person name="Kono N."/>
            <person name="Nakamura H."/>
            <person name="Ohtoshi R."/>
            <person name="Moran D.A.P."/>
            <person name="Shinohara A."/>
            <person name="Yoshida Y."/>
            <person name="Fujiwara M."/>
            <person name="Mori M."/>
            <person name="Tomita M."/>
            <person name="Arakawa K."/>
        </authorList>
    </citation>
    <scope>NUCLEOTIDE SEQUENCE [LARGE SCALE GENOMIC DNA]</scope>
</reference>
<gene>
    <name evidence="1" type="ORF">AVEN_145058_1</name>
</gene>
<feature type="non-terminal residue" evidence="1">
    <location>
        <position position="1"/>
    </location>
</feature>
<evidence type="ECO:0000313" key="2">
    <source>
        <dbReference type="Proteomes" id="UP000499080"/>
    </source>
</evidence>
<organism evidence="1 2">
    <name type="scientific">Araneus ventricosus</name>
    <name type="common">Orbweaver spider</name>
    <name type="synonym">Epeira ventricosa</name>
    <dbReference type="NCBI Taxonomy" id="182803"/>
    <lineage>
        <taxon>Eukaryota</taxon>
        <taxon>Metazoa</taxon>
        <taxon>Ecdysozoa</taxon>
        <taxon>Arthropoda</taxon>
        <taxon>Chelicerata</taxon>
        <taxon>Arachnida</taxon>
        <taxon>Araneae</taxon>
        <taxon>Araneomorphae</taxon>
        <taxon>Entelegynae</taxon>
        <taxon>Araneoidea</taxon>
        <taxon>Araneidae</taxon>
        <taxon>Araneus</taxon>
    </lineage>
</organism>
<dbReference type="Proteomes" id="UP000499080">
    <property type="component" value="Unassembled WGS sequence"/>
</dbReference>
<proteinExistence type="predicted"/>
<comment type="caution">
    <text evidence="1">The sequence shown here is derived from an EMBL/GenBank/DDBJ whole genome shotgun (WGS) entry which is preliminary data.</text>
</comment>
<dbReference type="AlphaFoldDB" id="A0A4Y2H4Q7"/>
<evidence type="ECO:0000313" key="1">
    <source>
        <dbReference type="EMBL" id="GBM60005.1"/>
    </source>
</evidence>
<sequence length="42" mass="4834">WIFFQDLKSKIWSIICSLEYLLRGPETNGVTPCPNPGNNPQR</sequence>
<dbReference type="EMBL" id="BGPR01101554">
    <property type="protein sequence ID" value="GBM60005.1"/>
    <property type="molecule type" value="Genomic_DNA"/>
</dbReference>
<protein>
    <submittedName>
        <fullName evidence="1">Uncharacterized protein</fullName>
    </submittedName>
</protein>
<name>A0A4Y2H4Q7_ARAVE</name>